<evidence type="ECO:0000313" key="3">
    <source>
        <dbReference type="Proteomes" id="UP001328107"/>
    </source>
</evidence>
<evidence type="ECO:0000256" key="1">
    <source>
        <dbReference type="SAM" id="MobiDB-lite"/>
    </source>
</evidence>
<proteinExistence type="predicted"/>
<feature type="compositionally biased region" description="Basic and acidic residues" evidence="1">
    <location>
        <begin position="68"/>
        <end position="78"/>
    </location>
</feature>
<protein>
    <submittedName>
        <fullName evidence="2">Uncharacterized protein</fullName>
    </submittedName>
</protein>
<feature type="region of interest" description="Disordered" evidence="1">
    <location>
        <begin position="1"/>
        <end position="78"/>
    </location>
</feature>
<evidence type="ECO:0000313" key="2">
    <source>
        <dbReference type="EMBL" id="GMR50508.1"/>
    </source>
</evidence>
<accession>A0AAN5CTF6</accession>
<keyword evidence="3" id="KW-1185">Reference proteome</keyword>
<dbReference type="EMBL" id="BTRK01000004">
    <property type="protein sequence ID" value="GMR50508.1"/>
    <property type="molecule type" value="Genomic_DNA"/>
</dbReference>
<organism evidence="2 3">
    <name type="scientific">Pristionchus mayeri</name>
    <dbReference type="NCBI Taxonomy" id="1317129"/>
    <lineage>
        <taxon>Eukaryota</taxon>
        <taxon>Metazoa</taxon>
        <taxon>Ecdysozoa</taxon>
        <taxon>Nematoda</taxon>
        <taxon>Chromadorea</taxon>
        <taxon>Rhabditida</taxon>
        <taxon>Rhabditina</taxon>
        <taxon>Diplogasteromorpha</taxon>
        <taxon>Diplogasteroidea</taxon>
        <taxon>Neodiplogasteridae</taxon>
        <taxon>Pristionchus</taxon>
    </lineage>
</organism>
<sequence length="78" mass="9182">MEDADSIIPIENDMSGIDDDPDELKINTQSPEEVANRFDELQSDSGAEEKLKKRKKEKKKKDKKEKREKKYRDQENID</sequence>
<comment type="caution">
    <text evidence="2">The sequence shown here is derived from an EMBL/GenBank/DDBJ whole genome shotgun (WGS) entry which is preliminary data.</text>
</comment>
<reference evidence="3" key="1">
    <citation type="submission" date="2022-10" db="EMBL/GenBank/DDBJ databases">
        <title>Genome assembly of Pristionchus species.</title>
        <authorList>
            <person name="Yoshida K."/>
            <person name="Sommer R.J."/>
        </authorList>
    </citation>
    <scope>NUCLEOTIDE SEQUENCE [LARGE SCALE GENOMIC DNA]</scope>
    <source>
        <strain evidence="3">RS5460</strain>
    </source>
</reference>
<dbReference type="Proteomes" id="UP001328107">
    <property type="component" value="Unassembled WGS sequence"/>
</dbReference>
<name>A0AAN5CTF6_9BILA</name>
<gene>
    <name evidence="2" type="ORF">PMAYCL1PPCAC_20703</name>
</gene>
<dbReference type="AlphaFoldDB" id="A0AAN5CTF6"/>
<feature type="compositionally biased region" description="Basic residues" evidence="1">
    <location>
        <begin position="52"/>
        <end position="67"/>
    </location>
</feature>
<feature type="non-terminal residue" evidence="2">
    <location>
        <position position="78"/>
    </location>
</feature>